<comment type="caution">
    <text evidence="2">The sequence shown here is derived from an EMBL/GenBank/DDBJ whole genome shotgun (WGS) entry which is preliminary data.</text>
</comment>
<dbReference type="GO" id="GO:0051301">
    <property type="term" value="P:cell division"/>
    <property type="evidence" value="ECO:0007669"/>
    <property type="project" value="TreeGrafter"/>
</dbReference>
<protein>
    <recommendedName>
        <fullName evidence="1">Peptidase MA-like domain-containing protein</fullName>
    </recommendedName>
</protein>
<dbReference type="PANTHER" id="PTHR12558:SF13">
    <property type="entry name" value="CELL DIVISION CYCLE PROTEIN 27 HOMOLOG"/>
    <property type="match status" value="1"/>
</dbReference>
<sequence length="966" mass="106632">MKHQTTRWTWTLALLLAASPAVWAEAPLDTQPASTAMKRGADLLRSGKYDQAIKVLRGLGDDRLGEVGVAILLDQALAMRGRYDKALKAVAAAQGHGAEDPAWQRAMAEALGRVGRYEDALAHARRAHESAPTSAPAILTLGRLLEALGRPDEAQRVYETMQRVLADGAYKTLADQLVPLGQILDRYALLKGLKASEQANNIFNNYFQVAYQDVDESCWQAHVAAGQFTLGKHRLLTAESEFTAALKINPKLPVALAGLAELAFRDWQFERCIDLTDKALAINPVCAEALAVKAQCLLQWRKLDQALSAATQALQANPNDEQALSLAAAASVRLGRLDDAEQYAKRVRAVNPRSWILPATIAQWLSAGRQFDQAEDHFKNAVDLAPNAAEALTGLGLLYMQTGQEDLAREALKRAHEIDDFRADVVNYLNLLKRMQAFETLETPHFIIAVDGADDAVLLRQVADEAERIYAEVCKDFAHEPSQKTKIQIFPTHSQFSIRITGKGWIGTVGACTGRVIVMVAPSDARSQFGTYNWATVLRHEFTHTVTLSATKNRIPHWFTEACAVWQQPDRRNFDSVQALVAAVRDGRLMPIRQLDWGFIRPQRRGDRSLAYAQSELVMEFIIETKGFDAILAMLKAFRDGQRQEDVFRKILGVSESRFDKIFARWARNTIVGWGFDVTPSPKFEQVAAAAKAKPNDAAAQGAYARALLRRGKSAKAKTAAETALGLQADQDTALTVLAQIALGEDDYERAAMFGERLELATGGSAMAARILADAYLGAREYSAAIAALERLKQRRPLDPYSYQWLTLLYTQLGQVDQALPNLVEMHRRTMTEQQFARQIADAYRAAGQDDRALSYYRQVTHINPYEASAYEAMAAIHRNAGRYDQAVAAVRCLTLLQPASADAWAKLAMVRFVAARAAKDAEAMRQARQEAARSFELDADGPGGPILDRIDEALKALDQGKADRP</sequence>
<dbReference type="PROSITE" id="PS50005">
    <property type="entry name" value="TPR"/>
    <property type="match status" value="2"/>
</dbReference>
<accession>A0A0F9U1W8</accession>
<dbReference type="InterPro" id="IPR011990">
    <property type="entry name" value="TPR-like_helical_dom_sf"/>
</dbReference>
<dbReference type="InterPro" id="IPR019734">
    <property type="entry name" value="TPR_rpt"/>
</dbReference>
<dbReference type="Pfam" id="PF14559">
    <property type="entry name" value="TPR_19"/>
    <property type="match status" value="3"/>
</dbReference>
<reference evidence="2" key="1">
    <citation type="journal article" date="2015" name="Nature">
        <title>Complex archaea that bridge the gap between prokaryotes and eukaryotes.</title>
        <authorList>
            <person name="Spang A."/>
            <person name="Saw J.H."/>
            <person name="Jorgensen S.L."/>
            <person name="Zaremba-Niedzwiedzka K."/>
            <person name="Martijn J."/>
            <person name="Lind A.E."/>
            <person name="van Eijk R."/>
            <person name="Schleper C."/>
            <person name="Guy L."/>
            <person name="Ettema T.J."/>
        </authorList>
    </citation>
    <scope>NUCLEOTIDE SEQUENCE</scope>
</reference>
<gene>
    <name evidence="2" type="ORF">LCGC14_0660730</name>
</gene>
<dbReference type="SMART" id="SM00028">
    <property type="entry name" value="TPR"/>
    <property type="match status" value="12"/>
</dbReference>
<evidence type="ECO:0000313" key="2">
    <source>
        <dbReference type="EMBL" id="KKN47648.1"/>
    </source>
</evidence>
<dbReference type="PANTHER" id="PTHR12558">
    <property type="entry name" value="CELL DIVISION CYCLE 16,23,27"/>
    <property type="match status" value="1"/>
</dbReference>
<dbReference type="InterPro" id="IPR039568">
    <property type="entry name" value="Peptidase_MA-like_dom"/>
</dbReference>
<proteinExistence type="predicted"/>
<evidence type="ECO:0000259" key="1">
    <source>
        <dbReference type="Pfam" id="PF13485"/>
    </source>
</evidence>
<dbReference type="Pfam" id="PF13485">
    <property type="entry name" value="Peptidase_MA_2"/>
    <property type="match status" value="1"/>
</dbReference>
<dbReference type="EMBL" id="LAZR01001263">
    <property type="protein sequence ID" value="KKN47648.1"/>
    <property type="molecule type" value="Genomic_DNA"/>
</dbReference>
<name>A0A0F9U1W8_9ZZZZ</name>
<dbReference type="Gene3D" id="1.25.40.10">
    <property type="entry name" value="Tetratricopeptide repeat domain"/>
    <property type="match status" value="4"/>
</dbReference>
<dbReference type="SUPFAM" id="SSF48452">
    <property type="entry name" value="TPR-like"/>
    <property type="match status" value="3"/>
</dbReference>
<dbReference type="Pfam" id="PF13176">
    <property type="entry name" value="TPR_7"/>
    <property type="match status" value="1"/>
</dbReference>
<dbReference type="AlphaFoldDB" id="A0A0F9U1W8"/>
<organism evidence="2">
    <name type="scientific">marine sediment metagenome</name>
    <dbReference type="NCBI Taxonomy" id="412755"/>
    <lineage>
        <taxon>unclassified sequences</taxon>
        <taxon>metagenomes</taxon>
        <taxon>ecological metagenomes</taxon>
    </lineage>
</organism>
<feature type="domain" description="Peptidase MA-like" evidence="1">
    <location>
        <begin position="478"/>
        <end position="662"/>
    </location>
</feature>